<reference evidence="2 3" key="1">
    <citation type="journal article" date="2011" name="Science">
        <title>The Selaginella genome identifies genetic changes associated with the evolution of vascular plants.</title>
        <authorList>
            <person name="Banks J.A."/>
            <person name="Nishiyama T."/>
            <person name="Hasebe M."/>
            <person name="Bowman J.L."/>
            <person name="Gribskov M."/>
            <person name="dePamphilis C."/>
            <person name="Albert V.A."/>
            <person name="Aono N."/>
            <person name="Aoyama T."/>
            <person name="Ambrose B.A."/>
            <person name="Ashton N.W."/>
            <person name="Axtell M.J."/>
            <person name="Barker E."/>
            <person name="Barker M.S."/>
            <person name="Bennetzen J.L."/>
            <person name="Bonawitz N.D."/>
            <person name="Chapple C."/>
            <person name="Cheng C."/>
            <person name="Correa L.G."/>
            <person name="Dacre M."/>
            <person name="DeBarry J."/>
            <person name="Dreyer I."/>
            <person name="Elias M."/>
            <person name="Engstrom E.M."/>
            <person name="Estelle M."/>
            <person name="Feng L."/>
            <person name="Finet C."/>
            <person name="Floyd S.K."/>
            <person name="Frommer W.B."/>
            <person name="Fujita T."/>
            <person name="Gramzow L."/>
            <person name="Gutensohn M."/>
            <person name="Harholt J."/>
            <person name="Hattori M."/>
            <person name="Heyl A."/>
            <person name="Hirai T."/>
            <person name="Hiwatashi Y."/>
            <person name="Ishikawa M."/>
            <person name="Iwata M."/>
            <person name="Karol K.G."/>
            <person name="Koehler B."/>
            <person name="Kolukisaoglu U."/>
            <person name="Kubo M."/>
            <person name="Kurata T."/>
            <person name="Lalonde S."/>
            <person name="Li K."/>
            <person name="Li Y."/>
            <person name="Litt A."/>
            <person name="Lyons E."/>
            <person name="Manning G."/>
            <person name="Maruyama T."/>
            <person name="Michael T.P."/>
            <person name="Mikami K."/>
            <person name="Miyazaki S."/>
            <person name="Morinaga S."/>
            <person name="Murata T."/>
            <person name="Mueller-Roeber B."/>
            <person name="Nelson D.R."/>
            <person name="Obara M."/>
            <person name="Oguri Y."/>
            <person name="Olmstead R.G."/>
            <person name="Onodera N."/>
            <person name="Petersen B.L."/>
            <person name="Pils B."/>
            <person name="Prigge M."/>
            <person name="Rensing S.A."/>
            <person name="Riano-Pachon D.M."/>
            <person name="Roberts A.W."/>
            <person name="Sato Y."/>
            <person name="Scheller H.V."/>
            <person name="Schulz B."/>
            <person name="Schulz C."/>
            <person name="Shakirov E.V."/>
            <person name="Shibagaki N."/>
            <person name="Shinohara N."/>
            <person name="Shippen D.E."/>
            <person name="Soerensen I."/>
            <person name="Sotooka R."/>
            <person name="Sugimoto N."/>
            <person name="Sugita M."/>
            <person name="Sumikawa N."/>
            <person name="Tanurdzic M."/>
            <person name="Theissen G."/>
            <person name="Ulvskov P."/>
            <person name="Wakazuki S."/>
            <person name="Weng J.K."/>
            <person name="Willats W.W."/>
            <person name="Wipf D."/>
            <person name="Wolf P.G."/>
            <person name="Yang L."/>
            <person name="Zimmer A.D."/>
            <person name="Zhu Q."/>
            <person name="Mitros T."/>
            <person name="Hellsten U."/>
            <person name="Loque D."/>
            <person name="Otillar R."/>
            <person name="Salamov A."/>
            <person name="Schmutz J."/>
            <person name="Shapiro H."/>
            <person name="Lindquist E."/>
            <person name="Lucas S."/>
            <person name="Rokhsar D."/>
            <person name="Grigoriev I.V."/>
        </authorList>
    </citation>
    <scope>NUCLEOTIDE SEQUENCE [LARGE SCALE GENOMIC DNA]</scope>
</reference>
<feature type="region of interest" description="Disordered" evidence="1">
    <location>
        <begin position="61"/>
        <end position="84"/>
    </location>
</feature>
<dbReference type="Proteomes" id="UP000001514">
    <property type="component" value="Unassembled WGS sequence"/>
</dbReference>
<dbReference type="Gramene" id="EFJ15618">
    <property type="protein sequence ID" value="EFJ15618"/>
    <property type="gene ID" value="SELMODRAFT_422671"/>
</dbReference>
<evidence type="ECO:0000313" key="3">
    <source>
        <dbReference type="Proteomes" id="UP000001514"/>
    </source>
</evidence>
<dbReference type="AlphaFoldDB" id="D8SJ62"/>
<protein>
    <submittedName>
        <fullName evidence="2">Uncharacterized protein</fullName>
    </submittedName>
</protein>
<dbReference type="HOGENOM" id="CLU_1761932_0_0_1"/>
<dbReference type="EMBL" id="GL377622">
    <property type="protein sequence ID" value="EFJ15618.1"/>
    <property type="molecule type" value="Genomic_DNA"/>
</dbReference>
<evidence type="ECO:0000313" key="2">
    <source>
        <dbReference type="EMBL" id="EFJ15618.1"/>
    </source>
</evidence>
<keyword evidence="3" id="KW-1185">Reference proteome</keyword>
<evidence type="ECO:0000256" key="1">
    <source>
        <dbReference type="SAM" id="MobiDB-lite"/>
    </source>
</evidence>
<accession>D8SJ62</accession>
<proteinExistence type="predicted"/>
<dbReference type="InParanoid" id="D8SJ62"/>
<organism evidence="3">
    <name type="scientific">Selaginella moellendorffii</name>
    <name type="common">Spikemoss</name>
    <dbReference type="NCBI Taxonomy" id="88036"/>
    <lineage>
        <taxon>Eukaryota</taxon>
        <taxon>Viridiplantae</taxon>
        <taxon>Streptophyta</taxon>
        <taxon>Embryophyta</taxon>
        <taxon>Tracheophyta</taxon>
        <taxon>Lycopodiopsida</taxon>
        <taxon>Selaginellales</taxon>
        <taxon>Selaginellaceae</taxon>
        <taxon>Selaginella</taxon>
    </lineage>
</organism>
<gene>
    <name evidence="2" type="ORF">SELMODRAFT_422671</name>
</gene>
<name>D8SJ62_SELML</name>
<dbReference type="KEGG" id="smo:SELMODRAFT_422671"/>
<sequence length="148" mass="17023">MNHLYPVINLALYYLLLRRNARKPNQMSLNQSRISKCMESWIVQLMNPAINFSPFYPFDSKKTGSDEREAENNEERMQHNDTDSVKCQSLHSTSAFTTAESTRLKSLRIPIAFISWRIRGTRVRDSSIYRAADQHAGAMGITMHGDVK</sequence>